<dbReference type="Proteomes" id="UP000031443">
    <property type="component" value="Unassembled WGS sequence"/>
</dbReference>
<feature type="non-terminal residue" evidence="1">
    <location>
        <position position="1"/>
    </location>
</feature>
<reference evidence="2" key="1">
    <citation type="journal article" date="2013" name="Nat. Genet.">
        <title>The draft genomes of soft-shell turtle and green sea turtle yield insights into the development and evolution of the turtle-specific body plan.</title>
        <authorList>
            <person name="Wang Z."/>
            <person name="Pascual-Anaya J."/>
            <person name="Zadissa A."/>
            <person name="Li W."/>
            <person name="Niimura Y."/>
            <person name="Huang Z."/>
            <person name="Li C."/>
            <person name="White S."/>
            <person name="Xiong Z."/>
            <person name="Fang D."/>
            <person name="Wang B."/>
            <person name="Ming Y."/>
            <person name="Chen Y."/>
            <person name="Zheng Y."/>
            <person name="Kuraku S."/>
            <person name="Pignatelli M."/>
            <person name="Herrero J."/>
            <person name="Beal K."/>
            <person name="Nozawa M."/>
            <person name="Li Q."/>
            <person name="Wang J."/>
            <person name="Zhang H."/>
            <person name="Yu L."/>
            <person name="Shigenobu S."/>
            <person name="Wang J."/>
            <person name="Liu J."/>
            <person name="Flicek P."/>
            <person name="Searle S."/>
            <person name="Wang J."/>
            <person name="Kuratani S."/>
            <person name="Yin Y."/>
            <person name="Aken B."/>
            <person name="Zhang G."/>
            <person name="Irie N."/>
        </authorList>
    </citation>
    <scope>NUCLEOTIDE SEQUENCE [LARGE SCALE GENOMIC DNA]</scope>
</reference>
<keyword evidence="2" id="KW-1185">Reference proteome</keyword>
<proteinExistence type="predicted"/>
<dbReference type="STRING" id="8469.M7BKW2"/>
<dbReference type="PANTHER" id="PTHR45912:SF3">
    <property type="entry name" value="CILIA- AND FLAGELLA-ASSOCIATED PROTEIN 47"/>
    <property type="match status" value="1"/>
</dbReference>
<sequence>RYPEPFTAYFLPGSDPDFVVLPQAGELLPLDTVGTRITVGFKPSMYSKKHKATLVIQTASMQWTYEINGLPPQTTPLTASAKVVSTSGYMRSATVRQRNFLRENLKLITTGVSSPVKGAPLVLRTK</sequence>
<evidence type="ECO:0000313" key="1">
    <source>
        <dbReference type="EMBL" id="EMP32678.1"/>
    </source>
</evidence>
<dbReference type="EMBL" id="KB539241">
    <property type="protein sequence ID" value="EMP32678.1"/>
    <property type="molecule type" value="Genomic_DNA"/>
</dbReference>
<organism evidence="1 2">
    <name type="scientific">Chelonia mydas</name>
    <name type="common">Green sea-turtle</name>
    <name type="synonym">Chelonia agassizi</name>
    <dbReference type="NCBI Taxonomy" id="8469"/>
    <lineage>
        <taxon>Eukaryota</taxon>
        <taxon>Metazoa</taxon>
        <taxon>Chordata</taxon>
        <taxon>Craniata</taxon>
        <taxon>Vertebrata</taxon>
        <taxon>Euteleostomi</taxon>
        <taxon>Archelosauria</taxon>
        <taxon>Testudinata</taxon>
        <taxon>Testudines</taxon>
        <taxon>Cryptodira</taxon>
        <taxon>Durocryptodira</taxon>
        <taxon>Americhelydia</taxon>
        <taxon>Chelonioidea</taxon>
        <taxon>Cheloniidae</taxon>
        <taxon>Chelonia</taxon>
    </lineage>
</organism>
<dbReference type="PANTHER" id="PTHR45912">
    <property type="entry name" value="CILIA- AND FLAGELLA-ASSOCIATED PROTEIN 47"/>
    <property type="match status" value="1"/>
</dbReference>
<gene>
    <name evidence="1" type="ORF">UY3_10168</name>
</gene>
<protein>
    <submittedName>
        <fullName evidence="1">Uncharacterized protein</fullName>
    </submittedName>
</protein>
<name>M7BKW2_CHEMY</name>
<accession>M7BKW2</accession>
<dbReference type="GO" id="GO:0007288">
    <property type="term" value="P:sperm axoneme assembly"/>
    <property type="evidence" value="ECO:0007669"/>
    <property type="project" value="TreeGrafter"/>
</dbReference>
<dbReference type="AlphaFoldDB" id="M7BKW2"/>
<evidence type="ECO:0000313" key="2">
    <source>
        <dbReference type="Proteomes" id="UP000031443"/>
    </source>
</evidence>
<dbReference type="GO" id="GO:0005929">
    <property type="term" value="C:cilium"/>
    <property type="evidence" value="ECO:0007669"/>
    <property type="project" value="TreeGrafter"/>
</dbReference>